<comment type="caution">
    <text evidence="1">The sequence shown here is derived from an EMBL/GenBank/DDBJ whole genome shotgun (WGS) entry which is preliminary data.</text>
</comment>
<reference evidence="1" key="1">
    <citation type="submission" date="2021-02" db="EMBL/GenBank/DDBJ databases">
        <authorList>
            <person name="Nowell W R."/>
        </authorList>
    </citation>
    <scope>NUCLEOTIDE SEQUENCE</scope>
</reference>
<sequence>MNGHPSGSPQCNQCRKIVSENDIHNCILNCRSATINESFETNPSSQTKICPFCRKFVEDLFSHCQTCLSDEEKDDSVFQTPRGQSPIQINEIVFVDKTNSNQKRCILCSQYINEYDFEKHCRDCLNNNVTQQQQHHLTNEQKSLQTTIESINKTPIEEDHSVKTNLVIKKCILCSQNIDENDFVVHMTICSSNQLQNNSNNENEKQCALYSNFINESEDISSCSIDQNNSKIEYSDVIPKAKETKPKINPTTFNSSNYVNINTSDASLNEVKPKKRDCILCFKAINIEDYENHVSLCLNRNEQLLNIKCFSCNRSKENDNDIFYMISCDYNHQYCLICLQKSLKEFALNR</sequence>
<name>A0A816DIV9_ADIRI</name>
<proteinExistence type="predicted"/>
<dbReference type="EMBL" id="CAJNOR010008557">
    <property type="protein sequence ID" value="CAF1634635.1"/>
    <property type="molecule type" value="Genomic_DNA"/>
</dbReference>
<evidence type="ECO:0000313" key="1">
    <source>
        <dbReference type="EMBL" id="CAF1634635.1"/>
    </source>
</evidence>
<protein>
    <submittedName>
        <fullName evidence="1">Uncharacterized protein</fullName>
    </submittedName>
</protein>
<dbReference type="Proteomes" id="UP000663828">
    <property type="component" value="Unassembled WGS sequence"/>
</dbReference>
<organism evidence="1 2">
    <name type="scientific">Adineta ricciae</name>
    <name type="common">Rotifer</name>
    <dbReference type="NCBI Taxonomy" id="249248"/>
    <lineage>
        <taxon>Eukaryota</taxon>
        <taxon>Metazoa</taxon>
        <taxon>Spiralia</taxon>
        <taxon>Gnathifera</taxon>
        <taxon>Rotifera</taxon>
        <taxon>Eurotatoria</taxon>
        <taxon>Bdelloidea</taxon>
        <taxon>Adinetida</taxon>
        <taxon>Adinetidae</taxon>
        <taxon>Adineta</taxon>
    </lineage>
</organism>
<dbReference type="AlphaFoldDB" id="A0A816DIV9"/>
<gene>
    <name evidence="1" type="ORF">XAT740_LOCUS52242</name>
</gene>
<accession>A0A816DIV9</accession>
<keyword evidence="2" id="KW-1185">Reference proteome</keyword>
<evidence type="ECO:0000313" key="2">
    <source>
        <dbReference type="Proteomes" id="UP000663828"/>
    </source>
</evidence>
<feature type="non-terminal residue" evidence="1">
    <location>
        <position position="1"/>
    </location>
</feature>